<dbReference type="PIRSF" id="PIRSF005261">
    <property type="entry name" value="Heat_shock_Hsp33"/>
    <property type="match status" value="1"/>
</dbReference>
<dbReference type="InterPro" id="IPR023212">
    <property type="entry name" value="Hsp33_helix_hairpin_bin_dom_sf"/>
</dbReference>
<dbReference type="OrthoDB" id="9793753at2"/>
<keyword evidence="7" id="KW-1185">Reference proteome</keyword>
<dbReference type="GO" id="GO:0042026">
    <property type="term" value="P:protein refolding"/>
    <property type="evidence" value="ECO:0007669"/>
    <property type="project" value="TreeGrafter"/>
</dbReference>
<dbReference type="STRING" id="1082479.SAMN05216241_11113"/>
<protein>
    <submittedName>
        <fullName evidence="6">Molecular chaperone Hsp33</fullName>
    </submittedName>
</protein>
<dbReference type="InterPro" id="IPR000397">
    <property type="entry name" value="Heat_shock_Hsp33"/>
</dbReference>
<dbReference type="SUPFAM" id="SSF64397">
    <property type="entry name" value="Hsp33 domain"/>
    <property type="match status" value="1"/>
</dbReference>
<dbReference type="RefSeq" id="WP_090021334.1">
    <property type="nucleotide sequence ID" value="NZ_FNCE01000011.1"/>
</dbReference>
<dbReference type="SUPFAM" id="SSF118352">
    <property type="entry name" value="HSP33 redox switch-like"/>
    <property type="match status" value="1"/>
</dbReference>
<evidence type="ECO:0000313" key="7">
    <source>
        <dbReference type="Proteomes" id="UP000199415"/>
    </source>
</evidence>
<sequence length="321" mass="34432">MSDVSAAGGAAPAGDDLALPFTLESSGVRGRLVRTGPVVDAILTRHAYPAPVARLLGEMLALAGLMASMLKYDGIFTLQASGDGPVSMVVVDYMSDGAVRGYASVDEDRLPADDAAMVEENADVLKLMGQGHLAFTLDQEGTAERQQGIVELNGRTLAGCLQHYFQQSEQVASSLRLGAARVRANDGTTGWRAGGLMMQRLPEEAGARDLAGVDAEDDWRRAVVLMASATREELCDPDLSANQLLYRLFHEEGVRVYQQHTLADSCRCSREKVANVLTKMDPGEVESMKLSDGSIEVTCQFCNRMYHFTDAQVGELAANAG</sequence>
<dbReference type="GO" id="GO:0051082">
    <property type="term" value="F:unfolded protein binding"/>
    <property type="evidence" value="ECO:0007669"/>
    <property type="project" value="InterPro"/>
</dbReference>
<dbReference type="Gene3D" id="3.55.30.10">
    <property type="entry name" value="Hsp33 domain"/>
    <property type="match status" value="1"/>
</dbReference>
<dbReference type="Pfam" id="PF01430">
    <property type="entry name" value="HSP33"/>
    <property type="match status" value="1"/>
</dbReference>
<evidence type="ECO:0000256" key="1">
    <source>
        <dbReference type="ARBA" id="ARBA00022490"/>
    </source>
</evidence>
<name>A0A1G7TZB1_9PROT</name>
<dbReference type="EMBL" id="FNCE01000011">
    <property type="protein sequence ID" value="SDG40603.1"/>
    <property type="molecule type" value="Genomic_DNA"/>
</dbReference>
<dbReference type="InterPro" id="IPR016153">
    <property type="entry name" value="Heat_shock_Hsp33_N"/>
</dbReference>
<keyword evidence="3" id="KW-1015">Disulfide bond</keyword>
<evidence type="ECO:0000256" key="5">
    <source>
        <dbReference type="ARBA" id="ARBA00023284"/>
    </source>
</evidence>
<dbReference type="InterPro" id="IPR016154">
    <property type="entry name" value="Heat_shock_Hsp33_C"/>
</dbReference>
<keyword evidence="5" id="KW-0676">Redox-active center</keyword>
<organism evidence="6 7">
    <name type="scientific">Limimonas halophila</name>
    <dbReference type="NCBI Taxonomy" id="1082479"/>
    <lineage>
        <taxon>Bacteria</taxon>
        <taxon>Pseudomonadati</taxon>
        <taxon>Pseudomonadota</taxon>
        <taxon>Alphaproteobacteria</taxon>
        <taxon>Rhodospirillales</taxon>
        <taxon>Rhodovibrionaceae</taxon>
        <taxon>Limimonas</taxon>
    </lineage>
</organism>
<evidence type="ECO:0000256" key="3">
    <source>
        <dbReference type="ARBA" id="ARBA00023157"/>
    </source>
</evidence>
<evidence type="ECO:0000256" key="2">
    <source>
        <dbReference type="ARBA" id="ARBA00022833"/>
    </source>
</evidence>
<dbReference type="GO" id="GO:0005737">
    <property type="term" value="C:cytoplasm"/>
    <property type="evidence" value="ECO:0007669"/>
    <property type="project" value="InterPro"/>
</dbReference>
<keyword evidence="4" id="KW-0143">Chaperone</keyword>
<evidence type="ECO:0000256" key="4">
    <source>
        <dbReference type="ARBA" id="ARBA00023186"/>
    </source>
</evidence>
<dbReference type="Gene3D" id="1.10.287.480">
    <property type="entry name" value="helix hairpin bin"/>
    <property type="match status" value="1"/>
</dbReference>
<dbReference type="Proteomes" id="UP000199415">
    <property type="component" value="Unassembled WGS sequence"/>
</dbReference>
<evidence type="ECO:0000313" key="6">
    <source>
        <dbReference type="EMBL" id="SDG40603.1"/>
    </source>
</evidence>
<gene>
    <name evidence="6" type="ORF">SAMN05216241_11113</name>
</gene>
<dbReference type="Gene3D" id="3.90.1280.10">
    <property type="entry name" value="HSP33 redox switch-like"/>
    <property type="match status" value="1"/>
</dbReference>
<dbReference type="PANTHER" id="PTHR30111">
    <property type="entry name" value="33 KDA CHAPERONIN"/>
    <property type="match status" value="1"/>
</dbReference>
<dbReference type="AlphaFoldDB" id="A0A1G7TZB1"/>
<dbReference type="GO" id="GO:0044183">
    <property type="term" value="F:protein folding chaperone"/>
    <property type="evidence" value="ECO:0007669"/>
    <property type="project" value="TreeGrafter"/>
</dbReference>
<accession>A0A1G7TZB1</accession>
<keyword evidence="2" id="KW-0862">Zinc</keyword>
<dbReference type="CDD" id="cd00498">
    <property type="entry name" value="Hsp33"/>
    <property type="match status" value="1"/>
</dbReference>
<proteinExistence type="predicted"/>
<keyword evidence="1" id="KW-0963">Cytoplasm</keyword>
<dbReference type="PANTHER" id="PTHR30111:SF1">
    <property type="entry name" value="33 KDA CHAPERONIN"/>
    <property type="match status" value="1"/>
</dbReference>
<reference evidence="6 7" key="1">
    <citation type="submission" date="2016-10" db="EMBL/GenBank/DDBJ databases">
        <authorList>
            <person name="de Groot N.N."/>
        </authorList>
    </citation>
    <scope>NUCLEOTIDE SEQUENCE [LARGE SCALE GENOMIC DNA]</scope>
    <source>
        <strain evidence="6 7">DSM 25584</strain>
    </source>
</reference>